<dbReference type="OrthoDB" id="20782at2759"/>
<evidence type="ECO:0000313" key="1">
    <source>
        <dbReference type="EMBL" id="KYR01180.1"/>
    </source>
</evidence>
<proteinExistence type="predicted"/>
<keyword evidence="2" id="KW-1185">Reference proteome</keyword>
<gene>
    <name evidence="1" type="ORF">DLAC_02289</name>
</gene>
<reference evidence="1 2" key="1">
    <citation type="submission" date="2015-12" db="EMBL/GenBank/DDBJ databases">
        <title>Dictyostelia acquired genes for synthesis and detection of signals that induce cell-type specialization by lateral gene transfer from prokaryotes.</title>
        <authorList>
            <person name="Gloeckner G."/>
            <person name="Schaap P."/>
        </authorList>
    </citation>
    <scope>NUCLEOTIDE SEQUENCE [LARGE SCALE GENOMIC DNA]</scope>
    <source>
        <strain evidence="1 2">TK</strain>
    </source>
</reference>
<evidence type="ECO:0000313" key="2">
    <source>
        <dbReference type="Proteomes" id="UP000076078"/>
    </source>
</evidence>
<organism evidence="1 2">
    <name type="scientific">Tieghemostelium lacteum</name>
    <name type="common">Slime mold</name>
    <name type="synonym">Dictyostelium lacteum</name>
    <dbReference type="NCBI Taxonomy" id="361077"/>
    <lineage>
        <taxon>Eukaryota</taxon>
        <taxon>Amoebozoa</taxon>
        <taxon>Evosea</taxon>
        <taxon>Eumycetozoa</taxon>
        <taxon>Dictyostelia</taxon>
        <taxon>Dictyosteliales</taxon>
        <taxon>Raperosteliaceae</taxon>
        <taxon>Tieghemostelium</taxon>
    </lineage>
</organism>
<name>A0A152A4L5_TIELA</name>
<accession>A0A152A4L5</accession>
<dbReference type="EMBL" id="LODT01000011">
    <property type="protein sequence ID" value="KYR01180.1"/>
    <property type="molecule type" value="Genomic_DNA"/>
</dbReference>
<sequence length="207" mass="24888">MKCIYSTNKEISFINKIKSIFKNINKNNYKNNKYNNKNIKEKFTKNGEFIVPQYLCGASKCKSNQLKNNNINIVKESPNITSRQNNFENWFVEKQPEDWEINLKYLCKWKWRSKMDLCFKRYKVTRGKIPNFEELYKHFEQQKYIEDLLDNVNSNDFNEFCGADFEQKYQDEEETIKVNFEDEEEEVQKISCSMCSSQIIINSNSIF</sequence>
<dbReference type="Proteomes" id="UP000076078">
    <property type="component" value="Unassembled WGS sequence"/>
</dbReference>
<comment type="caution">
    <text evidence="1">The sequence shown here is derived from an EMBL/GenBank/DDBJ whole genome shotgun (WGS) entry which is preliminary data.</text>
</comment>
<protein>
    <submittedName>
        <fullName evidence="1">Uncharacterized protein</fullName>
    </submittedName>
</protein>
<dbReference type="InParanoid" id="A0A152A4L5"/>
<dbReference type="AlphaFoldDB" id="A0A152A4L5"/>